<dbReference type="EMBL" id="CH473981">
    <property type="protein sequence ID" value="EDL89918.1"/>
    <property type="molecule type" value="Genomic_DNA"/>
</dbReference>
<sequence>MARFPALCLEPGMGQPLSSTVSVVASSSQLRSSNWKTLDNHLVGLCAGSYKSAWWIHAQLTLGHPSAILHTSGTGRAGYKVERN</sequence>
<gene>
    <name evidence="1" type="ORF">rCG_57148</name>
</gene>
<accession>A6JCZ6</accession>
<proteinExistence type="predicted"/>
<organism evidence="1 2">
    <name type="scientific">Rattus norvegicus</name>
    <name type="common">Rat</name>
    <dbReference type="NCBI Taxonomy" id="10116"/>
    <lineage>
        <taxon>Eukaryota</taxon>
        <taxon>Metazoa</taxon>
        <taxon>Chordata</taxon>
        <taxon>Craniata</taxon>
        <taxon>Vertebrata</taxon>
        <taxon>Euteleostomi</taxon>
        <taxon>Mammalia</taxon>
        <taxon>Eutheria</taxon>
        <taxon>Euarchontoglires</taxon>
        <taxon>Glires</taxon>
        <taxon>Rodentia</taxon>
        <taxon>Myomorpha</taxon>
        <taxon>Muroidea</taxon>
        <taxon>Muridae</taxon>
        <taxon>Murinae</taxon>
        <taxon>Rattus</taxon>
    </lineage>
</organism>
<dbReference type="Proteomes" id="UP000234681">
    <property type="component" value="Chromosome 14"/>
</dbReference>
<dbReference type="AlphaFoldDB" id="A6JCZ6"/>
<name>A6JCZ6_RAT</name>
<protein>
    <submittedName>
        <fullName evidence="1">RCG57148</fullName>
    </submittedName>
</protein>
<reference evidence="2" key="1">
    <citation type="submission" date="2005-09" db="EMBL/GenBank/DDBJ databases">
        <authorList>
            <person name="Mural R.J."/>
            <person name="Li P.W."/>
            <person name="Adams M.D."/>
            <person name="Amanatides P.G."/>
            <person name="Baden-Tillson H."/>
            <person name="Barnstead M."/>
            <person name="Chin S.H."/>
            <person name="Dew I."/>
            <person name="Evans C.A."/>
            <person name="Ferriera S."/>
            <person name="Flanigan M."/>
            <person name="Fosler C."/>
            <person name="Glodek A."/>
            <person name="Gu Z."/>
            <person name="Holt R.A."/>
            <person name="Jennings D."/>
            <person name="Kraft C.L."/>
            <person name="Lu F."/>
            <person name="Nguyen T."/>
            <person name="Nusskern D.R."/>
            <person name="Pfannkoch C.M."/>
            <person name="Sitter C."/>
            <person name="Sutton G.G."/>
            <person name="Venter J.C."/>
            <person name="Wang Z."/>
            <person name="Woodage T."/>
            <person name="Zheng X.H."/>
            <person name="Zhong F."/>
        </authorList>
    </citation>
    <scope>NUCLEOTIDE SEQUENCE [LARGE SCALE GENOMIC DNA]</scope>
    <source>
        <strain>BN</strain>
        <strain evidence="2">Sprague-Dawley</strain>
    </source>
</reference>
<evidence type="ECO:0000313" key="1">
    <source>
        <dbReference type="EMBL" id="EDL89918.1"/>
    </source>
</evidence>
<evidence type="ECO:0000313" key="2">
    <source>
        <dbReference type="Proteomes" id="UP000234681"/>
    </source>
</evidence>